<dbReference type="InterPro" id="IPR037523">
    <property type="entry name" value="VOC_core"/>
</dbReference>
<organism evidence="2 3">
    <name type="scientific">Bacillus salipaludis</name>
    <dbReference type="NCBI Taxonomy" id="2547811"/>
    <lineage>
        <taxon>Bacteria</taxon>
        <taxon>Bacillati</taxon>
        <taxon>Bacillota</taxon>
        <taxon>Bacilli</taxon>
        <taxon>Bacillales</taxon>
        <taxon>Bacillaceae</taxon>
        <taxon>Bacillus</taxon>
    </lineage>
</organism>
<dbReference type="Proteomes" id="UP001623041">
    <property type="component" value="Unassembled WGS sequence"/>
</dbReference>
<reference evidence="2 3" key="1">
    <citation type="submission" date="2024-11" db="EMBL/GenBank/DDBJ databases">
        <authorList>
            <person name="Lucas J.A."/>
        </authorList>
    </citation>
    <scope>NUCLEOTIDE SEQUENCE [LARGE SCALE GENOMIC DNA]</scope>
    <source>
        <strain evidence="2 3">Z 5.4</strain>
    </source>
</reference>
<accession>A0ABW8RBU7</accession>
<evidence type="ECO:0000313" key="2">
    <source>
        <dbReference type="EMBL" id="MFK9090911.1"/>
    </source>
</evidence>
<evidence type="ECO:0000313" key="3">
    <source>
        <dbReference type="Proteomes" id="UP001623041"/>
    </source>
</evidence>
<dbReference type="PROSITE" id="PS51819">
    <property type="entry name" value="VOC"/>
    <property type="match status" value="1"/>
</dbReference>
<feature type="domain" description="VOC" evidence="1">
    <location>
        <begin position="13"/>
        <end position="127"/>
    </location>
</feature>
<dbReference type="SUPFAM" id="SSF54593">
    <property type="entry name" value="Glyoxalase/Bleomycin resistance protein/Dihydroxybiphenyl dioxygenase"/>
    <property type="match status" value="1"/>
</dbReference>
<gene>
    <name evidence="2" type="ORF">ACJEBI_05375</name>
</gene>
<evidence type="ECO:0000259" key="1">
    <source>
        <dbReference type="PROSITE" id="PS51819"/>
    </source>
</evidence>
<dbReference type="RefSeq" id="WP_406579597.1">
    <property type="nucleotide sequence ID" value="NZ_JBJHQH010000003.1"/>
</dbReference>
<proteinExistence type="predicted"/>
<name>A0ABW8RBU7_9BACI</name>
<dbReference type="Gene3D" id="3.10.180.10">
    <property type="entry name" value="2,3-Dihydroxybiphenyl 1,2-Dioxygenase, domain 1"/>
    <property type="match status" value="1"/>
</dbReference>
<protein>
    <submittedName>
        <fullName evidence="2">VOC family protein</fullName>
    </submittedName>
</protein>
<dbReference type="InterPro" id="IPR029068">
    <property type="entry name" value="Glyas_Bleomycin-R_OHBP_Dase"/>
</dbReference>
<dbReference type="InterPro" id="IPR004360">
    <property type="entry name" value="Glyas_Fos-R_dOase_dom"/>
</dbReference>
<dbReference type="EMBL" id="JBJHQH010000003">
    <property type="protein sequence ID" value="MFK9090911.1"/>
    <property type="molecule type" value="Genomic_DNA"/>
</dbReference>
<comment type="caution">
    <text evidence="2">The sequence shown here is derived from an EMBL/GenBank/DDBJ whole genome shotgun (WGS) entry which is preliminary data.</text>
</comment>
<sequence>MHKQVNKTPIKNRIGGVFLPVRDIEKAKTWYCKILGLTDGEIQFGHIFSVPMEGTAGLILDTMPMWRDENSNLSTYQVPSIQFVTDDLKASYQFLKENNVELMTNIQDDFYFVFKDPDGNVLMICRDLSNKD</sequence>
<dbReference type="Pfam" id="PF00903">
    <property type="entry name" value="Glyoxalase"/>
    <property type="match status" value="1"/>
</dbReference>
<keyword evidence="3" id="KW-1185">Reference proteome</keyword>